<feature type="transmembrane region" description="Helical" evidence="11">
    <location>
        <begin position="365"/>
        <end position="386"/>
    </location>
</feature>
<keyword evidence="7" id="KW-0418">Kinase</keyword>
<evidence type="ECO:0000256" key="10">
    <source>
        <dbReference type="PROSITE-ProRule" id="PRU00169"/>
    </source>
</evidence>
<evidence type="ECO:0000256" key="9">
    <source>
        <dbReference type="ARBA" id="ARBA00023012"/>
    </source>
</evidence>
<dbReference type="GO" id="GO:0005886">
    <property type="term" value="C:plasma membrane"/>
    <property type="evidence" value="ECO:0007669"/>
    <property type="project" value="UniProtKB-SubCell"/>
</dbReference>
<dbReference type="AlphaFoldDB" id="A0A919YNP5"/>
<evidence type="ECO:0000256" key="2">
    <source>
        <dbReference type="ARBA" id="ARBA00004651"/>
    </source>
</evidence>
<sequence>MKTNRMFIKIMTILVFLLLLVSLRLLWIDLFSVAKTPKAIGGTLDLRGYSLKESLAMNLDGEWLFYPSNLVSAKDLPFLSTAPELVNVPGDWQAAFGDQADSSYGYGTYRLRIQLDPIQEPISLWIKEIQSASIVELNGKTFPAQGKVAAEAELYRPSNAAYKTAYFEEGTSSIDLLIRVANYDNPFQGGIEAPILLGYQSQIDALAFLSSGALILTIVILLLHCLYGVILYTLNRQEHALLLVSLMTLSVAIILMARPDNILFTWLPINYTWSVKIRLLAFIWQNLLILLVFQKFLFKSKLNKWLRIYTLSLVGYSVFILCSTAPVISTALRTWPVQVYQFIPFICLLVTIGQLWREYKRNNDLIFPLLSALAILNNYAWSLAGYSGSSTLMYYPIDILTAIVGFSVYWFKQYFRHARENIKYNEQLRMADKRKDLFLANTSHELRTPLHGIMNIARNIERKEREHLTESSREELNLLVTVSQRMSHILDDLLDVVRLKEHRITLKQEAIYIQAVVPGVVSMLKYLTEGKPVKLIADIPEDLPQVMADEKRLVQILYNLLHNALKYTDEGHVMVSAKYDNNYVQLQISDTGSGMDEATIHRVFDPYEQGNNDARDGQGIGLGLSICKQLVELHGSELLLQSELGKGSVFSFQLFLANAAIISELPKSAPYDEESDFSRGESGIASPAFLSSSHEKARATDPAMLIPPLISNTRLSLLLVDDDPVNLNVLKGMLAEEPYEIKTARSVQEALDLLDAKRYDLLISDVMMPGLSGYELTKLARARFSISELPILLLTARSQPADIYTGFLAGANDYVTKPVDALELRYRIRALAATKHSYNERLRLEAAYLQSQISPHFLFNTLNSIAALSELDNSKMRQLIDAFSTFLRISFSFKNTRELIQLSHELSLVKAYLYIEETRYAERLSIMWDMDTGLDVLVPPLSIQPLVENAIKHGIQYRAGMLNIEIHIVKRERSVLVQVKDNGPGIEPATLTWLLDLSLQNRSGIGLNNTHRRLIQLFGQGLTIHSQPGEGTTVSFTVPVR</sequence>
<dbReference type="InterPro" id="IPR010559">
    <property type="entry name" value="Sig_transdc_His_kin_internal"/>
</dbReference>
<keyword evidence="6" id="KW-0547">Nucleotide-binding</keyword>
<dbReference type="InterPro" id="IPR004358">
    <property type="entry name" value="Sig_transdc_His_kin-like_C"/>
</dbReference>
<keyword evidence="11" id="KW-0812">Transmembrane</keyword>
<comment type="catalytic activity">
    <reaction evidence="1">
        <text>ATP + protein L-histidine = ADP + protein N-phospho-L-histidine.</text>
        <dbReference type="EC" id="2.7.13.3"/>
    </reaction>
</comment>
<dbReference type="SUPFAM" id="SSF55874">
    <property type="entry name" value="ATPase domain of HSP90 chaperone/DNA topoisomerase II/histidine kinase"/>
    <property type="match status" value="2"/>
</dbReference>
<dbReference type="GO" id="GO:0000155">
    <property type="term" value="F:phosphorelay sensor kinase activity"/>
    <property type="evidence" value="ECO:0007669"/>
    <property type="project" value="InterPro"/>
</dbReference>
<dbReference type="Pfam" id="PF06580">
    <property type="entry name" value="His_kinase"/>
    <property type="match status" value="1"/>
</dbReference>
<dbReference type="CDD" id="cd17574">
    <property type="entry name" value="REC_OmpR"/>
    <property type="match status" value="1"/>
</dbReference>
<dbReference type="Proteomes" id="UP000683139">
    <property type="component" value="Unassembled WGS sequence"/>
</dbReference>
<evidence type="ECO:0000256" key="7">
    <source>
        <dbReference type="ARBA" id="ARBA00022777"/>
    </source>
</evidence>
<evidence type="ECO:0000259" key="13">
    <source>
        <dbReference type="PROSITE" id="PS50110"/>
    </source>
</evidence>
<feature type="modified residue" description="4-aspartylphosphate" evidence="10">
    <location>
        <position position="765"/>
    </location>
</feature>
<dbReference type="PRINTS" id="PR00344">
    <property type="entry name" value="BCTRLSENSOR"/>
</dbReference>
<keyword evidence="11" id="KW-1133">Transmembrane helix</keyword>
<evidence type="ECO:0000313" key="15">
    <source>
        <dbReference type="Proteomes" id="UP000683139"/>
    </source>
</evidence>
<feature type="domain" description="Histidine kinase" evidence="12">
    <location>
        <begin position="441"/>
        <end position="658"/>
    </location>
</feature>
<dbReference type="SUPFAM" id="SSF49785">
    <property type="entry name" value="Galactose-binding domain-like"/>
    <property type="match status" value="1"/>
</dbReference>
<dbReference type="InterPro" id="IPR008979">
    <property type="entry name" value="Galactose-bd-like_sf"/>
</dbReference>
<dbReference type="Gene3D" id="3.40.50.2300">
    <property type="match status" value="1"/>
</dbReference>
<feature type="transmembrane region" description="Helical" evidence="11">
    <location>
        <begin position="310"/>
        <end position="332"/>
    </location>
</feature>
<keyword evidence="11" id="KW-0472">Membrane</keyword>
<evidence type="ECO:0000256" key="5">
    <source>
        <dbReference type="ARBA" id="ARBA00022679"/>
    </source>
</evidence>
<evidence type="ECO:0000259" key="12">
    <source>
        <dbReference type="PROSITE" id="PS50109"/>
    </source>
</evidence>
<dbReference type="InterPro" id="IPR001789">
    <property type="entry name" value="Sig_transdc_resp-reg_receiver"/>
</dbReference>
<comment type="caution">
    <text evidence="14">The sequence shown here is derived from an EMBL/GenBank/DDBJ whole genome shotgun (WGS) entry which is preliminary data.</text>
</comment>
<keyword evidence="9" id="KW-0902">Two-component regulatory system</keyword>
<dbReference type="SMART" id="SM00448">
    <property type="entry name" value="REC"/>
    <property type="match status" value="1"/>
</dbReference>
<dbReference type="Gene3D" id="3.30.565.10">
    <property type="entry name" value="Histidine kinase-like ATPase, C-terminal domain"/>
    <property type="match status" value="2"/>
</dbReference>
<keyword evidence="4 10" id="KW-0597">Phosphoprotein</keyword>
<evidence type="ECO:0000256" key="6">
    <source>
        <dbReference type="ARBA" id="ARBA00022741"/>
    </source>
</evidence>
<feature type="transmembrane region" description="Helical" evidence="11">
    <location>
        <begin position="205"/>
        <end position="232"/>
    </location>
</feature>
<name>A0A919YNP5_9BACL</name>
<dbReference type="InterPro" id="IPR005467">
    <property type="entry name" value="His_kinase_dom"/>
</dbReference>
<dbReference type="InterPro" id="IPR036097">
    <property type="entry name" value="HisK_dim/P_sf"/>
</dbReference>
<dbReference type="FunFam" id="3.30.565.10:FF:000006">
    <property type="entry name" value="Sensor histidine kinase WalK"/>
    <property type="match status" value="1"/>
</dbReference>
<dbReference type="SMART" id="SM00387">
    <property type="entry name" value="HATPase_c"/>
    <property type="match status" value="2"/>
</dbReference>
<dbReference type="PANTHER" id="PTHR43047">
    <property type="entry name" value="TWO-COMPONENT HISTIDINE PROTEIN KINASE"/>
    <property type="match status" value="1"/>
</dbReference>
<evidence type="ECO:0000256" key="1">
    <source>
        <dbReference type="ARBA" id="ARBA00000085"/>
    </source>
</evidence>
<dbReference type="SMART" id="SM00388">
    <property type="entry name" value="HisKA"/>
    <property type="match status" value="1"/>
</dbReference>
<dbReference type="GO" id="GO:0009927">
    <property type="term" value="F:histidine phosphotransfer kinase activity"/>
    <property type="evidence" value="ECO:0007669"/>
    <property type="project" value="TreeGrafter"/>
</dbReference>
<feature type="transmembrane region" description="Helical" evidence="11">
    <location>
        <begin position="338"/>
        <end position="356"/>
    </location>
</feature>
<feature type="transmembrane region" description="Helical" evidence="11">
    <location>
        <begin position="392"/>
        <end position="411"/>
    </location>
</feature>
<dbReference type="Pfam" id="PF00072">
    <property type="entry name" value="Response_reg"/>
    <property type="match status" value="1"/>
</dbReference>
<dbReference type="RefSeq" id="WP_213516346.1">
    <property type="nucleotide sequence ID" value="NZ_BOSE01000005.1"/>
</dbReference>
<protein>
    <recommendedName>
        <fullName evidence="3">histidine kinase</fullName>
        <ecNumber evidence="3">2.7.13.3</ecNumber>
    </recommendedName>
</protein>
<feature type="domain" description="Histidine kinase" evidence="12">
    <location>
        <begin position="853"/>
        <end position="1041"/>
    </location>
</feature>
<dbReference type="SUPFAM" id="SSF47384">
    <property type="entry name" value="Homodimeric domain of signal transducing histidine kinase"/>
    <property type="match status" value="1"/>
</dbReference>
<dbReference type="EMBL" id="BOSE01000005">
    <property type="protein sequence ID" value="GIP17233.1"/>
    <property type="molecule type" value="Genomic_DNA"/>
</dbReference>
<dbReference type="GO" id="GO:0005524">
    <property type="term" value="F:ATP binding"/>
    <property type="evidence" value="ECO:0007669"/>
    <property type="project" value="UniProtKB-KW"/>
</dbReference>
<gene>
    <name evidence="14" type="ORF">J40TS1_28750</name>
</gene>
<feature type="domain" description="Response regulatory" evidence="13">
    <location>
        <begin position="716"/>
        <end position="832"/>
    </location>
</feature>
<dbReference type="CDD" id="cd00082">
    <property type="entry name" value="HisKA"/>
    <property type="match status" value="1"/>
</dbReference>
<dbReference type="Pfam" id="PF00512">
    <property type="entry name" value="HisKA"/>
    <property type="match status" value="1"/>
</dbReference>
<dbReference type="Gene3D" id="2.60.120.260">
    <property type="entry name" value="Galactose-binding domain-like"/>
    <property type="match status" value="1"/>
</dbReference>
<evidence type="ECO:0000256" key="3">
    <source>
        <dbReference type="ARBA" id="ARBA00012438"/>
    </source>
</evidence>
<proteinExistence type="predicted"/>
<dbReference type="InterPro" id="IPR003661">
    <property type="entry name" value="HisK_dim/P_dom"/>
</dbReference>
<feature type="transmembrane region" description="Helical" evidence="11">
    <location>
        <begin position="239"/>
        <end position="257"/>
    </location>
</feature>
<dbReference type="EC" id="2.7.13.3" evidence="3"/>
<accession>A0A919YNP5</accession>
<dbReference type="InterPro" id="IPR011006">
    <property type="entry name" value="CheY-like_superfamily"/>
</dbReference>
<keyword evidence="15" id="KW-1185">Reference proteome</keyword>
<reference evidence="14" key="1">
    <citation type="submission" date="2021-03" db="EMBL/GenBank/DDBJ databases">
        <title>Antimicrobial resistance genes in bacteria isolated from Japanese honey, and their potential for conferring macrolide and lincosamide resistance in the American foulbrood pathogen Paenibacillus larvae.</title>
        <authorList>
            <person name="Okamoto M."/>
            <person name="Kumagai M."/>
            <person name="Kanamori H."/>
            <person name="Takamatsu D."/>
        </authorList>
    </citation>
    <scope>NUCLEOTIDE SEQUENCE</scope>
    <source>
        <strain evidence="14">J40TS1</strain>
    </source>
</reference>
<evidence type="ECO:0000313" key="14">
    <source>
        <dbReference type="EMBL" id="GIP17233.1"/>
    </source>
</evidence>
<feature type="transmembrane region" description="Helical" evidence="11">
    <location>
        <begin position="277"/>
        <end position="298"/>
    </location>
</feature>
<dbReference type="SUPFAM" id="SSF52172">
    <property type="entry name" value="CheY-like"/>
    <property type="match status" value="1"/>
</dbReference>
<keyword evidence="5" id="KW-0808">Transferase</keyword>
<dbReference type="Gene3D" id="1.10.287.130">
    <property type="match status" value="1"/>
</dbReference>
<dbReference type="InterPro" id="IPR003594">
    <property type="entry name" value="HATPase_dom"/>
</dbReference>
<dbReference type="Pfam" id="PF02518">
    <property type="entry name" value="HATPase_c"/>
    <property type="match status" value="2"/>
</dbReference>
<organism evidence="14 15">
    <name type="scientific">Paenibacillus montaniterrae</name>
    <dbReference type="NCBI Taxonomy" id="429341"/>
    <lineage>
        <taxon>Bacteria</taxon>
        <taxon>Bacillati</taxon>
        <taxon>Bacillota</taxon>
        <taxon>Bacilli</taxon>
        <taxon>Bacillales</taxon>
        <taxon>Paenibacillaceae</taxon>
        <taxon>Paenibacillus</taxon>
    </lineage>
</organism>
<comment type="subcellular location">
    <subcellularLocation>
        <location evidence="2">Cell membrane</location>
        <topology evidence="2">Multi-pass membrane protein</topology>
    </subcellularLocation>
</comment>
<keyword evidence="8" id="KW-0067">ATP-binding</keyword>
<dbReference type="PROSITE" id="PS50109">
    <property type="entry name" value="HIS_KIN"/>
    <property type="match status" value="2"/>
</dbReference>
<dbReference type="PROSITE" id="PS50110">
    <property type="entry name" value="RESPONSE_REGULATORY"/>
    <property type="match status" value="1"/>
</dbReference>
<dbReference type="InterPro" id="IPR036890">
    <property type="entry name" value="HATPase_C_sf"/>
</dbReference>
<evidence type="ECO:0000256" key="4">
    <source>
        <dbReference type="ARBA" id="ARBA00022553"/>
    </source>
</evidence>
<dbReference type="PANTHER" id="PTHR43047:SF72">
    <property type="entry name" value="OSMOSENSING HISTIDINE PROTEIN KINASE SLN1"/>
    <property type="match status" value="1"/>
</dbReference>
<evidence type="ECO:0000256" key="11">
    <source>
        <dbReference type="SAM" id="Phobius"/>
    </source>
</evidence>
<evidence type="ECO:0000256" key="8">
    <source>
        <dbReference type="ARBA" id="ARBA00022840"/>
    </source>
</evidence>